<dbReference type="EMBL" id="AP010968">
    <property type="protein sequence ID" value="BAJ25959.1"/>
    <property type="molecule type" value="Genomic_DNA"/>
</dbReference>
<proteinExistence type="predicted"/>
<dbReference type="AlphaFoldDB" id="E4N428"/>
<accession>E4N428</accession>
<feature type="compositionally biased region" description="Basic and acidic residues" evidence="1">
    <location>
        <begin position="221"/>
        <end position="235"/>
    </location>
</feature>
<dbReference type="KEGG" id="ksk:KSE_01080"/>
<evidence type="ECO:0000256" key="1">
    <source>
        <dbReference type="SAM" id="MobiDB-lite"/>
    </source>
</evidence>
<feature type="domain" description="Transposase IS701-like DDE" evidence="2">
    <location>
        <begin position="2"/>
        <end position="250"/>
    </location>
</feature>
<feature type="compositionally biased region" description="Basic and acidic residues" evidence="1">
    <location>
        <begin position="78"/>
        <end position="87"/>
    </location>
</feature>
<evidence type="ECO:0000259" key="2">
    <source>
        <dbReference type="Pfam" id="PF13546"/>
    </source>
</evidence>
<dbReference type="Proteomes" id="UP000007076">
    <property type="component" value="Chromosome"/>
</dbReference>
<name>E4N428_KITSK</name>
<evidence type="ECO:0000313" key="3">
    <source>
        <dbReference type="EMBL" id="BAJ25959.1"/>
    </source>
</evidence>
<dbReference type="eggNOG" id="COG1357">
    <property type="taxonomic scope" value="Bacteria"/>
</dbReference>
<dbReference type="Pfam" id="PF13546">
    <property type="entry name" value="DDE_5"/>
    <property type="match status" value="1"/>
</dbReference>
<dbReference type="HOGENOM" id="CLU_046116_2_0_11"/>
<feature type="compositionally biased region" description="Low complexity" evidence="1">
    <location>
        <begin position="394"/>
        <end position="408"/>
    </location>
</feature>
<evidence type="ECO:0000313" key="4">
    <source>
        <dbReference type="Proteomes" id="UP000007076"/>
    </source>
</evidence>
<feature type="compositionally biased region" description="Basic residues" evidence="1">
    <location>
        <begin position="244"/>
        <end position="255"/>
    </location>
</feature>
<feature type="region of interest" description="Disordered" evidence="1">
    <location>
        <begin position="105"/>
        <end position="436"/>
    </location>
</feature>
<reference evidence="3 4" key="1">
    <citation type="journal article" date="2010" name="DNA Res.">
        <title>Genome sequence of Kitasatospora setae NBRC 14216T: an evolutionary snapshot of the family Streptomycetaceae.</title>
        <authorList>
            <person name="Ichikawa N."/>
            <person name="Oguchi A."/>
            <person name="Ikeda H."/>
            <person name="Ishikawa J."/>
            <person name="Kitani S."/>
            <person name="Watanabe Y."/>
            <person name="Nakamura S."/>
            <person name="Katano Y."/>
            <person name="Kishi E."/>
            <person name="Sasagawa M."/>
            <person name="Ankai A."/>
            <person name="Fukui S."/>
            <person name="Hashimoto Y."/>
            <person name="Kamata S."/>
            <person name="Otoguro M."/>
            <person name="Tanikawa S."/>
            <person name="Nihira T."/>
            <person name="Horinouchi S."/>
            <person name="Ohnishi Y."/>
            <person name="Hayakawa M."/>
            <person name="Kuzuyama T."/>
            <person name="Arisawa A."/>
            <person name="Nomoto F."/>
            <person name="Miura H."/>
            <person name="Takahashi Y."/>
            <person name="Fujita N."/>
        </authorList>
    </citation>
    <scope>NUCLEOTIDE SEQUENCE [LARGE SCALE GENOMIC DNA]</scope>
    <source>
        <strain evidence="4">ATCC 33774 / DSM 43861 / JCM 3304 / KCC A-0304 / NBRC 14216 / KM-6054</strain>
    </source>
</reference>
<dbReference type="eggNOG" id="COG3293">
    <property type="taxonomic scope" value="Bacteria"/>
</dbReference>
<gene>
    <name evidence="3" type="ordered locus">KSE_01080</name>
</gene>
<keyword evidence="4" id="KW-1185">Reference proteome</keyword>
<dbReference type="InterPro" id="IPR038721">
    <property type="entry name" value="IS701-like_DDE_dom"/>
</dbReference>
<feature type="region of interest" description="Disordered" evidence="1">
    <location>
        <begin position="1"/>
        <end position="90"/>
    </location>
</feature>
<feature type="compositionally biased region" description="Low complexity" evidence="1">
    <location>
        <begin position="118"/>
        <end position="133"/>
    </location>
</feature>
<feature type="compositionally biased region" description="Basic and acidic residues" evidence="1">
    <location>
        <begin position="345"/>
        <end position="355"/>
    </location>
</feature>
<protein>
    <recommendedName>
        <fullName evidence="2">Transposase IS701-like DDE domain-containing protein</fullName>
    </recommendedName>
</protein>
<sequence>MKTPAGLALAPQHQRGHHAPHGTPNRGRPNTDPPRTEPAGLPLPRAADGRPVLAVDVSPWPRPDAGTCPDHSSRHTYRHGDAKHQAIPDRPYPFVVALETGRTSWTTAPDTVRPNPDPDAAATTAAPLRDMAAPSITAGQRTTGDPEAPAVMDTDYDTPRIAHPPGNHPPGDQPTQAPGRLRPNRVTHRPAPTRAKWHAAHPAGGRPPKHGGESAFGDPATRGDKQEATTTETRHHATTTVRTRDRHHPRPTRRAARPDHDSELPLLQSTVIQPAIEKLPSGEVNRPTRPYRSPTDTDPADIDHCRHPPPPTVVPAQVRPGTHLPPARTDTGPNPTPPARLRGNRPPDPDHDRHPHPAPPRPAHPLITDLHHPQENPAEPNKPTPTHTRRGSRSVRAAAARPCRTTPPVREPRTGGARPLPAALEAHPIFHTSTNE</sequence>
<dbReference type="STRING" id="452652.KSE_01080"/>
<organism evidence="3 4">
    <name type="scientific">Kitasatospora setae (strain ATCC 33774 / DSM 43861 / JCM 3304 / KCC A-0304 / NBRC 14216 / KM-6054)</name>
    <name type="common">Streptomyces setae</name>
    <dbReference type="NCBI Taxonomy" id="452652"/>
    <lineage>
        <taxon>Bacteria</taxon>
        <taxon>Bacillati</taxon>
        <taxon>Actinomycetota</taxon>
        <taxon>Actinomycetes</taxon>
        <taxon>Kitasatosporales</taxon>
        <taxon>Streptomycetaceae</taxon>
        <taxon>Kitasatospora</taxon>
    </lineage>
</organism>